<comment type="cofactor">
    <cofactor evidence="6">
        <name>FMN</name>
        <dbReference type="ChEBI" id="CHEBI:58210"/>
    </cofactor>
</comment>
<evidence type="ECO:0000256" key="1">
    <source>
        <dbReference type="ARBA" id="ARBA00022448"/>
    </source>
</evidence>
<comment type="subunit">
    <text evidence="6">The complex is composed of six subunits: RnfA, RnfB, RnfC, RnfD, RnfE and RnfG.</text>
</comment>
<dbReference type="Pfam" id="PF04205">
    <property type="entry name" value="FMN_bind"/>
    <property type="match status" value="1"/>
</dbReference>
<protein>
    <recommendedName>
        <fullName evidence="6">Ion-translocating oxidoreductase complex subunit G</fullName>
        <ecNumber evidence="6">7.-.-.-</ecNumber>
    </recommendedName>
    <alternativeName>
        <fullName evidence="6">Rnf electron transport complex subunit G</fullName>
    </alternativeName>
</protein>
<evidence type="ECO:0000313" key="9">
    <source>
        <dbReference type="Proteomes" id="UP000287766"/>
    </source>
</evidence>
<keyword evidence="9" id="KW-1185">Reference proteome</keyword>
<feature type="domain" description="FMN-binding" evidence="7">
    <location>
        <begin position="100"/>
        <end position="192"/>
    </location>
</feature>
<keyword evidence="5 6" id="KW-0249">Electron transport</keyword>
<feature type="modified residue" description="FMN phosphoryl threonine" evidence="6">
    <location>
        <position position="175"/>
    </location>
</feature>
<dbReference type="PANTHER" id="PTHR36118:SF1">
    <property type="entry name" value="ION-TRANSLOCATING OXIDOREDUCTASE COMPLEX SUBUNIT G"/>
    <property type="match status" value="1"/>
</dbReference>
<accession>A0A7Z6ZTU8</accession>
<dbReference type="InterPro" id="IPR007329">
    <property type="entry name" value="FMN-bd"/>
</dbReference>
<sequence>MIARSMQRNGVILAVFAMLATLLIVVIAKLTEVPIQRQQEAELLRVLNEIIPPRAHNNDLYASCTQLNVPALGSKPQRAYRAWLNGEPQALAITVTAPDGYSGAIQLMVAIQHDGSVAGVRTLAHAETPGLGDKIERRKSDWIESFQGLTVNGSDDPRWAVKRDGGIFDQFTGATITPRAVVSAVEAAVLSFQANRDSWFAAPNNCWETTS</sequence>
<evidence type="ECO:0000256" key="5">
    <source>
        <dbReference type="ARBA" id="ARBA00022982"/>
    </source>
</evidence>
<dbReference type="SMART" id="SM00900">
    <property type="entry name" value="FMN_bind"/>
    <property type="match status" value="1"/>
</dbReference>
<keyword evidence="6" id="KW-1278">Translocase</keyword>
<keyword evidence="6" id="KW-0997">Cell inner membrane</keyword>
<keyword evidence="1 6" id="KW-0813">Transport</keyword>
<keyword evidence="3 6" id="KW-0285">Flavoprotein</keyword>
<dbReference type="PIRSF" id="PIRSF006091">
    <property type="entry name" value="E_trnsport_RnfG"/>
    <property type="match status" value="1"/>
</dbReference>
<organism evidence="8 9">
    <name type="scientific">Pseudidiomarina aestuarii</name>
    <dbReference type="NCBI Taxonomy" id="624146"/>
    <lineage>
        <taxon>Bacteria</taxon>
        <taxon>Pseudomonadati</taxon>
        <taxon>Pseudomonadota</taxon>
        <taxon>Gammaproteobacteria</taxon>
        <taxon>Alteromonadales</taxon>
        <taxon>Idiomarinaceae</taxon>
        <taxon>Pseudidiomarina</taxon>
    </lineage>
</organism>
<keyword evidence="6" id="KW-1003">Cell membrane</keyword>
<keyword evidence="2 6" id="KW-0597">Phosphoprotein</keyword>
<evidence type="ECO:0000256" key="2">
    <source>
        <dbReference type="ARBA" id="ARBA00022553"/>
    </source>
</evidence>
<keyword evidence="6" id="KW-1133">Transmembrane helix</keyword>
<dbReference type="InterPro" id="IPR010209">
    <property type="entry name" value="Ion_transpt_RnfG/RsxG"/>
</dbReference>
<evidence type="ECO:0000256" key="6">
    <source>
        <dbReference type="HAMAP-Rule" id="MF_00479"/>
    </source>
</evidence>
<comment type="similarity">
    <text evidence="6">Belongs to the RnfG family.</text>
</comment>
<dbReference type="EC" id="7.-.-.-" evidence="6"/>
<keyword evidence="4 6" id="KW-0288">FMN</keyword>
<dbReference type="GO" id="GO:0010181">
    <property type="term" value="F:FMN binding"/>
    <property type="evidence" value="ECO:0007669"/>
    <property type="project" value="InterPro"/>
</dbReference>
<dbReference type="EMBL" id="PIPR01000001">
    <property type="protein sequence ID" value="RUO41292.1"/>
    <property type="molecule type" value="Genomic_DNA"/>
</dbReference>
<keyword evidence="6" id="KW-0472">Membrane</keyword>
<evidence type="ECO:0000313" key="8">
    <source>
        <dbReference type="EMBL" id="RUO41292.1"/>
    </source>
</evidence>
<comment type="function">
    <text evidence="6">Part of a membrane-bound complex that couples electron transfer with translocation of ions across the membrane.</text>
</comment>
<dbReference type="Proteomes" id="UP000287766">
    <property type="component" value="Unassembled WGS sequence"/>
</dbReference>
<evidence type="ECO:0000259" key="7">
    <source>
        <dbReference type="SMART" id="SM00900"/>
    </source>
</evidence>
<evidence type="ECO:0000256" key="4">
    <source>
        <dbReference type="ARBA" id="ARBA00022643"/>
    </source>
</evidence>
<dbReference type="HAMAP" id="MF_00479">
    <property type="entry name" value="RsxG_RnfG"/>
    <property type="match status" value="1"/>
</dbReference>
<gene>
    <name evidence="6" type="primary">rnfG</name>
    <name evidence="8" type="ORF">CWE22_03695</name>
</gene>
<dbReference type="RefSeq" id="WP_169930023.1">
    <property type="nucleotide sequence ID" value="NZ_PIPR01000001.1"/>
</dbReference>
<reference evidence="9" key="1">
    <citation type="journal article" date="2018" name="Front. Microbiol.">
        <title>Genome-Based Analysis Reveals the Taxonomy and Diversity of the Family Idiomarinaceae.</title>
        <authorList>
            <person name="Liu Y."/>
            <person name="Lai Q."/>
            <person name="Shao Z."/>
        </authorList>
    </citation>
    <scope>NUCLEOTIDE SEQUENCE [LARGE SCALE GENOMIC DNA]</scope>
    <source>
        <strain evidence="9">KYW314</strain>
    </source>
</reference>
<comment type="caution">
    <text evidence="8">The sequence shown here is derived from an EMBL/GenBank/DDBJ whole genome shotgun (WGS) entry which is preliminary data.</text>
</comment>
<dbReference type="GO" id="GO:0022900">
    <property type="term" value="P:electron transport chain"/>
    <property type="evidence" value="ECO:0007669"/>
    <property type="project" value="UniProtKB-UniRule"/>
</dbReference>
<name>A0A7Z6ZTU8_9GAMM</name>
<evidence type="ECO:0000256" key="3">
    <source>
        <dbReference type="ARBA" id="ARBA00022630"/>
    </source>
</evidence>
<comment type="subcellular location">
    <subcellularLocation>
        <location evidence="6">Cell inner membrane</location>
        <topology evidence="6">Single-pass membrane protein</topology>
    </subcellularLocation>
</comment>
<dbReference type="GO" id="GO:0005886">
    <property type="term" value="C:plasma membrane"/>
    <property type="evidence" value="ECO:0007669"/>
    <property type="project" value="UniProtKB-SubCell"/>
</dbReference>
<dbReference type="NCBIfam" id="TIGR01947">
    <property type="entry name" value="rnfG"/>
    <property type="match status" value="1"/>
</dbReference>
<dbReference type="GO" id="GO:0009055">
    <property type="term" value="F:electron transfer activity"/>
    <property type="evidence" value="ECO:0007669"/>
    <property type="project" value="InterPro"/>
</dbReference>
<dbReference type="AlphaFoldDB" id="A0A7Z6ZTU8"/>
<dbReference type="NCBIfam" id="NF002519">
    <property type="entry name" value="PRK01908.1"/>
    <property type="match status" value="1"/>
</dbReference>
<keyword evidence="6" id="KW-0812">Transmembrane</keyword>
<dbReference type="PANTHER" id="PTHR36118">
    <property type="entry name" value="ION-TRANSLOCATING OXIDOREDUCTASE COMPLEX SUBUNIT G"/>
    <property type="match status" value="1"/>
</dbReference>
<proteinExistence type="inferred from homology"/>